<name>A0A6A4TDP2_SCOMX</name>
<protein>
    <submittedName>
        <fullName evidence="1">Uncharacterized protein</fullName>
    </submittedName>
</protein>
<dbReference type="AlphaFoldDB" id="A0A6A4TDP2"/>
<dbReference type="EMBL" id="VEVO01000004">
    <property type="protein sequence ID" value="KAF0042979.1"/>
    <property type="molecule type" value="Genomic_DNA"/>
</dbReference>
<reference evidence="1 2" key="1">
    <citation type="submission" date="2019-06" db="EMBL/GenBank/DDBJ databases">
        <title>Draft genomes of female and male turbot (Scophthalmus maximus).</title>
        <authorList>
            <person name="Xu H."/>
            <person name="Xu X.-W."/>
            <person name="Shao C."/>
            <person name="Chen S."/>
        </authorList>
    </citation>
    <scope>NUCLEOTIDE SEQUENCE [LARGE SCALE GENOMIC DNA]</scope>
    <source>
        <strain evidence="1">Ysfricsl-2016a</strain>
        <tissue evidence="1">Blood</tissue>
    </source>
</reference>
<dbReference type="Proteomes" id="UP000438429">
    <property type="component" value="Unassembled WGS sequence"/>
</dbReference>
<evidence type="ECO:0000313" key="1">
    <source>
        <dbReference type="EMBL" id="KAF0042979.1"/>
    </source>
</evidence>
<comment type="caution">
    <text evidence="1">The sequence shown here is derived from an EMBL/GenBank/DDBJ whole genome shotgun (WGS) entry which is preliminary data.</text>
</comment>
<evidence type="ECO:0000313" key="2">
    <source>
        <dbReference type="Proteomes" id="UP000438429"/>
    </source>
</evidence>
<organism evidence="1 2">
    <name type="scientific">Scophthalmus maximus</name>
    <name type="common">Turbot</name>
    <name type="synonym">Psetta maxima</name>
    <dbReference type="NCBI Taxonomy" id="52904"/>
    <lineage>
        <taxon>Eukaryota</taxon>
        <taxon>Metazoa</taxon>
        <taxon>Chordata</taxon>
        <taxon>Craniata</taxon>
        <taxon>Vertebrata</taxon>
        <taxon>Euteleostomi</taxon>
        <taxon>Actinopterygii</taxon>
        <taxon>Neopterygii</taxon>
        <taxon>Teleostei</taxon>
        <taxon>Neoteleostei</taxon>
        <taxon>Acanthomorphata</taxon>
        <taxon>Carangaria</taxon>
        <taxon>Pleuronectiformes</taxon>
        <taxon>Pleuronectoidei</taxon>
        <taxon>Scophthalmidae</taxon>
        <taxon>Scophthalmus</taxon>
    </lineage>
</organism>
<accession>A0A6A4TDP2</accession>
<proteinExistence type="predicted"/>
<gene>
    <name evidence="1" type="ORF">F2P81_004316</name>
</gene>
<sequence length="109" mass="12557">MSAEKLNFWTDSKQVTFRSAALRVYFPERFPARVSHPAATLLPYNTNLTNYKRPDLGEQKRSKVYRSVSYVTVLLVFLHRLLLLGSLRHTPHPQGCVLLAPTMQHYGNK</sequence>